<keyword evidence="4 8" id="KW-0479">Metal-binding</keyword>
<dbReference type="CDD" id="cd11045">
    <property type="entry name" value="CYP136-like"/>
    <property type="match status" value="1"/>
</dbReference>
<evidence type="ECO:0000256" key="1">
    <source>
        <dbReference type="ARBA" id="ARBA00001971"/>
    </source>
</evidence>
<keyword evidence="5 9" id="KW-0560">Oxidoreductase</keyword>
<reference evidence="10" key="1">
    <citation type="submission" date="2022-01" db="EMBL/GenBank/DDBJ databases">
        <authorList>
            <person name="Karlyshev A.V."/>
            <person name="Jaspars M."/>
        </authorList>
    </citation>
    <scope>NUCLEOTIDE SEQUENCE</scope>
    <source>
        <strain evidence="10">AGSA3-2</strain>
    </source>
</reference>
<evidence type="ECO:0000256" key="6">
    <source>
        <dbReference type="ARBA" id="ARBA00023004"/>
    </source>
</evidence>
<dbReference type="GO" id="GO:0020037">
    <property type="term" value="F:heme binding"/>
    <property type="evidence" value="ECO:0007669"/>
    <property type="project" value="InterPro"/>
</dbReference>
<accession>A0A9Q3ZDX5</accession>
<protein>
    <submittedName>
        <fullName evidence="10">Cytochrome P450</fullName>
    </submittedName>
</protein>
<dbReference type="Gene3D" id="1.10.630.10">
    <property type="entry name" value="Cytochrome P450"/>
    <property type="match status" value="1"/>
</dbReference>
<keyword evidence="6 8" id="KW-0408">Iron</keyword>
<organism evidence="10 11">
    <name type="scientific">Alloalcanivorax xenomutans</name>
    <dbReference type="NCBI Taxonomy" id="1094342"/>
    <lineage>
        <taxon>Bacteria</taxon>
        <taxon>Pseudomonadati</taxon>
        <taxon>Pseudomonadota</taxon>
        <taxon>Gammaproteobacteria</taxon>
        <taxon>Oceanospirillales</taxon>
        <taxon>Alcanivoracaceae</taxon>
        <taxon>Alloalcanivorax</taxon>
    </lineage>
</organism>
<dbReference type="PANTHER" id="PTHR24286">
    <property type="entry name" value="CYTOCHROME P450 26"/>
    <property type="match status" value="1"/>
</dbReference>
<feature type="binding site" description="axial binding residue" evidence="8">
    <location>
        <position position="396"/>
    </location>
    <ligand>
        <name>heme</name>
        <dbReference type="ChEBI" id="CHEBI:30413"/>
    </ligand>
    <ligandPart>
        <name>Fe</name>
        <dbReference type="ChEBI" id="CHEBI:18248"/>
    </ligandPart>
</feature>
<dbReference type="Pfam" id="PF00067">
    <property type="entry name" value="p450"/>
    <property type="match status" value="2"/>
</dbReference>
<dbReference type="InterPro" id="IPR036396">
    <property type="entry name" value="Cyt_P450_sf"/>
</dbReference>
<evidence type="ECO:0000256" key="4">
    <source>
        <dbReference type="ARBA" id="ARBA00022723"/>
    </source>
</evidence>
<gene>
    <name evidence="10" type="ORF">LZG35_16410</name>
</gene>
<dbReference type="EMBL" id="JAJVKT010000021">
    <property type="protein sequence ID" value="MCE7510223.1"/>
    <property type="molecule type" value="Genomic_DNA"/>
</dbReference>
<dbReference type="GO" id="GO:0004497">
    <property type="term" value="F:monooxygenase activity"/>
    <property type="evidence" value="ECO:0007669"/>
    <property type="project" value="UniProtKB-KW"/>
</dbReference>
<evidence type="ECO:0000256" key="7">
    <source>
        <dbReference type="ARBA" id="ARBA00023033"/>
    </source>
</evidence>
<dbReference type="RefSeq" id="WP_063139529.1">
    <property type="nucleotide sequence ID" value="NZ_CP136240.1"/>
</dbReference>
<dbReference type="SUPFAM" id="SSF48264">
    <property type="entry name" value="Cytochrome P450"/>
    <property type="match status" value="1"/>
</dbReference>
<evidence type="ECO:0000256" key="3">
    <source>
        <dbReference type="ARBA" id="ARBA00022617"/>
    </source>
</evidence>
<dbReference type="InterPro" id="IPR002403">
    <property type="entry name" value="Cyt_P450_E_grp-IV"/>
</dbReference>
<sequence>MATITPLAPVPAGSALKPVPGDTGLPLIGNTLPMMRDPVTTLRQRYDRFGPVSWTHLFGLKMVQMLGPDANQFVLMNRGDLFSNHQGWSYFIGPFFHRGIMLLDFEEHRWHRRIMQQAFQREALRGYLLRMAPRTEEGLRHWSEGSVKLLPALKQLTLDLATDVFMGRELGDQTDRINRAFIDTVRAGTSLIRFPVPGLGWSKGLRGRRVLERLFMDDIGAKRAAPDSDLFSMLCQARTEDGHEFSDEDVVSHMIFLMMAAHDTTTITLCTLLYHLAREPQWQERLREESLALGKPWLEHEDLDKLPGIGMAMKEALRLCAPVPSMPRRTVKDVEYDGFYIPAGTFINIAPFFTHSMEEYWPDPERFDPERFSDARREDRIHPYAWVPFGGGAHKCIGLHFAEMQVKSVLHQMLLRFRWRVPEGYEMPLDTRSLPVPADGLPVTLERV</sequence>
<evidence type="ECO:0000313" key="10">
    <source>
        <dbReference type="EMBL" id="MCE7510223.1"/>
    </source>
</evidence>
<dbReference type="PRINTS" id="PR00465">
    <property type="entry name" value="EP450IV"/>
</dbReference>
<proteinExistence type="inferred from homology"/>
<dbReference type="GO" id="GO:0016125">
    <property type="term" value="P:sterol metabolic process"/>
    <property type="evidence" value="ECO:0007669"/>
    <property type="project" value="TreeGrafter"/>
</dbReference>
<comment type="similarity">
    <text evidence="2 9">Belongs to the cytochrome P450 family.</text>
</comment>
<dbReference type="PROSITE" id="PS00086">
    <property type="entry name" value="CYTOCHROME_P450"/>
    <property type="match status" value="1"/>
</dbReference>
<evidence type="ECO:0000313" key="11">
    <source>
        <dbReference type="Proteomes" id="UP001107961"/>
    </source>
</evidence>
<dbReference type="InterPro" id="IPR017972">
    <property type="entry name" value="Cyt_P450_CS"/>
</dbReference>
<dbReference type="InterPro" id="IPR001128">
    <property type="entry name" value="Cyt_P450"/>
</dbReference>
<dbReference type="Proteomes" id="UP001107961">
    <property type="component" value="Unassembled WGS sequence"/>
</dbReference>
<evidence type="ECO:0000256" key="8">
    <source>
        <dbReference type="PIRSR" id="PIRSR602403-1"/>
    </source>
</evidence>
<evidence type="ECO:0000256" key="5">
    <source>
        <dbReference type="ARBA" id="ARBA00023002"/>
    </source>
</evidence>
<name>A0A9Q3ZDX5_9GAMM</name>
<keyword evidence="7 9" id="KW-0503">Monooxygenase</keyword>
<evidence type="ECO:0000256" key="9">
    <source>
        <dbReference type="RuleBase" id="RU000461"/>
    </source>
</evidence>
<comment type="cofactor">
    <cofactor evidence="1 8">
        <name>heme</name>
        <dbReference type="ChEBI" id="CHEBI:30413"/>
    </cofactor>
</comment>
<dbReference type="GO" id="GO:0005506">
    <property type="term" value="F:iron ion binding"/>
    <property type="evidence" value="ECO:0007669"/>
    <property type="project" value="InterPro"/>
</dbReference>
<dbReference type="PANTHER" id="PTHR24286:SF24">
    <property type="entry name" value="LANOSTEROL 14-ALPHA DEMETHYLASE"/>
    <property type="match status" value="1"/>
</dbReference>
<dbReference type="GO" id="GO:0016705">
    <property type="term" value="F:oxidoreductase activity, acting on paired donors, with incorporation or reduction of molecular oxygen"/>
    <property type="evidence" value="ECO:0007669"/>
    <property type="project" value="InterPro"/>
</dbReference>
<comment type="caution">
    <text evidence="10">The sequence shown here is derived from an EMBL/GenBank/DDBJ whole genome shotgun (WGS) entry which is preliminary data.</text>
</comment>
<keyword evidence="11" id="KW-1185">Reference proteome</keyword>
<evidence type="ECO:0000256" key="2">
    <source>
        <dbReference type="ARBA" id="ARBA00010617"/>
    </source>
</evidence>
<dbReference type="PRINTS" id="PR00385">
    <property type="entry name" value="P450"/>
</dbReference>
<dbReference type="AlphaFoldDB" id="A0A9Q3ZDX5"/>
<keyword evidence="3 8" id="KW-0349">Heme</keyword>